<gene>
    <name evidence="2" type="ORF">BC349_11505</name>
</gene>
<keyword evidence="1" id="KW-0472">Membrane</keyword>
<keyword evidence="1" id="KW-1133">Transmembrane helix</keyword>
<reference evidence="2 3" key="1">
    <citation type="submission" date="2016-07" db="EMBL/GenBank/DDBJ databases">
        <title>Genome analysis of Flavihumibacter stibioxidans YS-17.</title>
        <authorList>
            <person name="Shi K."/>
            <person name="Han Y."/>
            <person name="Wang G."/>
        </authorList>
    </citation>
    <scope>NUCLEOTIDE SEQUENCE [LARGE SCALE GENOMIC DNA]</scope>
    <source>
        <strain evidence="2 3">YS-17</strain>
    </source>
</reference>
<organism evidence="2 3">
    <name type="scientific">Flavihumibacter stibioxidans</name>
    <dbReference type="NCBI Taxonomy" id="1834163"/>
    <lineage>
        <taxon>Bacteria</taxon>
        <taxon>Pseudomonadati</taxon>
        <taxon>Bacteroidota</taxon>
        <taxon>Chitinophagia</taxon>
        <taxon>Chitinophagales</taxon>
        <taxon>Chitinophagaceae</taxon>
        <taxon>Flavihumibacter</taxon>
    </lineage>
</organism>
<dbReference type="Proteomes" id="UP000765802">
    <property type="component" value="Unassembled WGS sequence"/>
</dbReference>
<accession>A0ABR7MAT9</accession>
<feature type="transmembrane region" description="Helical" evidence="1">
    <location>
        <begin position="21"/>
        <end position="40"/>
    </location>
</feature>
<sequence>MSRSSQAKILRLTRKVHRLTGIALFIFFILVGLTGAILGWKKNSGGYLLATTSTGTSSDSKSWLPLDSLNSIAMKHYIGMTGNGNNKIDRIDVRPDKGIAKMLFLNGYDAIQVDLATGAILKEEKRRGDFIEHIHDGTYMDEILGLNSGIFKLIYTTLMGLALVLFSVSGFWLWYGPKQMRKHSS</sequence>
<feature type="transmembrane region" description="Helical" evidence="1">
    <location>
        <begin position="153"/>
        <end position="175"/>
    </location>
</feature>
<proteinExistence type="predicted"/>
<keyword evidence="1" id="KW-0812">Transmembrane</keyword>
<protein>
    <submittedName>
        <fullName evidence="2">DNA mismatch repair protein</fullName>
    </submittedName>
</protein>
<dbReference type="Pfam" id="PF03929">
    <property type="entry name" value="PepSY_TM"/>
    <property type="match status" value="1"/>
</dbReference>
<comment type="caution">
    <text evidence="2">The sequence shown here is derived from an EMBL/GenBank/DDBJ whole genome shotgun (WGS) entry which is preliminary data.</text>
</comment>
<evidence type="ECO:0000313" key="3">
    <source>
        <dbReference type="Proteomes" id="UP000765802"/>
    </source>
</evidence>
<name>A0ABR7MAT9_9BACT</name>
<dbReference type="EMBL" id="MBUA01000023">
    <property type="protein sequence ID" value="MBC6491678.1"/>
    <property type="molecule type" value="Genomic_DNA"/>
</dbReference>
<evidence type="ECO:0000256" key="1">
    <source>
        <dbReference type="SAM" id="Phobius"/>
    </source>
</evidence>
<dbReference type="RefSeq" id="WP_187257002.1">
    <property type="nucleotide sequence ID" value="NZ_JBHULF010000007.1"/>
</dbReference>
<dbReference type="InterPro" id="IPR005625">
    <property type="entry name" value="PepSY-ass_TM"/>
</dbReference>
<keyword evidence="3" id="KW-1185">Reference proteome</keyword>
<evidence type="ECO:0000313" key="2">
    <source>
        <dbReference type="EMBL" id="MBC6491678.1"/>
    </source>
</evidence>